<dbReference type="Proteomes" id="UP001595683">
    <property type="component" value="Unassembled WGS sequence"/>
</dbReference>
<keyword evidence="1" id="KW-0805">Transcription regulation</keyword>
<evidence type="ECO:0000256" key="2">
    <source>
        <dbReference type="ARBA" id="ARBA00023125"/>
    </source>
</evidence>
<evidence type="ECO:0000313" key="7">
    <source>
        <dbReference type="EMBL" id="MFC3670688.1"/>
    </source>
</evidence>
<dbReference type="SUPFAM" id="SSF46689">
    <property type="entry name" value="Homeodomain-like"/>
    <property type="match status" value="1"/>
</dbReference>
<evidence type="ECO:0000256" key="3">
    <source>
        <dbReference type="ARBA" id="ARBA00023163"/>
    </source>
</evidence>
<dbReference type="RefSeq" id="WP_191323016.1">
    <property type="nucleotide sequence ID" value="NZ_BMZP01000003.1"/>
</dbReference>
<keyword evidence="2 4" id="KW-0238">DNA-binding</keyword>
<evidence type="ECO:0000313" key="8">
    <source>
        <dbReference type="Proteomes" id="UP001595683"/>
    </source>
</evidence>
<name>A0ABV7V0S3_9SPHN</name>
<feature type="region of interest" description="Disordered" evidence="5">
    <location>
        <begin position="1"/>
        <end position="32"/>
    </location>
</feature>
<dbReference type="SUPFAM" id="SSF48498">
    <property type="entry name" value="Tetracyclin repressor-like, C-terminal domain"/>
    <property type="match status" value="1"/>
</dbReference>
<dbReference type="PRINTS" id="PR00455">
    <property type="entry name" value="HTHTETR"/>
</dbReference>
<proteinExistence type="predicted"/>
<accession>A0ABV7V0S3</accession>
<dbReference type="EMBL" id="JBHRYE010000007">
    <property type="protein sequence ID" value="MFC3670688.1"/>
    <property type="molecule type" value="Genomic_DNA"/>
</dbReference>
<dbReference type="InterPro" id="IPR001647">
    <property type="entry name" value="HTH_TetR"/>
</dbReference>
<keyword evidence="3" id="KW-0804">Transcription</keyword>
<evidence type="ECO:0000259" key="6">
    <source>
        <dbReference type="PROSITE" id="PS50977"/>
    </source>
</evidence>
<gene>
    <name evidence="7" type="ORF">ACFOOT_04560</name>
</gene>
<dbReference type="InterPro" id="IPR050109">
    <property type="entry name" value="HTH-type_TetR-like_transc_reg"/>
</dbReference>
<keyword evidence="8" id="KW-1185">Reference proteome</keyword>
<dbReference type="Gene3D" id="1.10.357.10">
    <property type="entry name" value="Tetracycline Repressor, domain 2"/>
    <property type="match status" value="1"/>
</dbReference>
<evidence type="ECO:0000256" key="4">
    <source>
        <dbReference type="PROSITE-ProRule" id="PRU00335"/>
    </source>
</evidence>
<dbReference type="PROSITE" id="PS50977">
    <property type="entry name" value="HTH_TETR_2"/>
    <property type="match status" value="1"/>
</dbReference>
<dbReference type="PANTHER" id="PTHR30055:SF234">
    <property type="entry name" value="HTH-TYPE TRANSCRIPTIONAL REGULATOR BETI"/>
    <property type="match status" value="1"/>
</dbReference>
<comment type="caution">
    <text evidence="7">The sequence shown here is derived from an EMBL/GenBank/DDBJ whole genome shotgun (WGS) entry which is preliminary data.</text>
</comment>
<reference evidence="8" key="1">
    <citation type="journal article" date="2019" name="Int. J. Syst. Evol. Microbiol.">
        <title>The Global Catalogue of Microorganisms (GCM) 10K type strain sequencing project: providing services to taxonomists for standard genome sequencing and annotation.</title>
        <authorList>
            <consortium name="The Broad Institute Genomics Platform"/>
            <consortium name="The Broad Institute Genome Sequencing Center for Infectious Disease"/>
            <person name="Wu L."/>
            <person name="Ma J."/>
        </authorList>
    </citation>
    <scope>NUCLEOTIDE SEQUENCE [LARGE SCALE GENOMIC DNA]</scope>
    <source>
        <strain evidence="8">KCTC 42224</strain>
    </source>
</reference>
<dbReference type="InterPro" id="IPR036271">
    <property type="entry name" value="Tet_transcr_reg_TetR-rel_C_sf"/>
</dbReference>
<evidence type="ECO:0000256" key="5">
    <source>
        <dbReference type="SAM" id="MobiDB-lite"/>
    </source>
</evidence>
<feature type="DNA-binding region" description="H-T-H motif" evidence="4">
    <location>
        <begin position="63"/>
        <end position="82"/>
    </location>
</feature>
<evidence type="ECO:0000256" key="1">
    <source>
        <dbReference type="ARBA" id="ARBA00023015"/>
    </source>
</evidence>
<sequence>MTQPPPINKDQAPGTDAAESEGFLSCQPGRRGRPSVAEAEQLYGKILEASWQVLLDTGLDTFTFDRVARHAHIGKATIYSRFAGKRELLEALVQHGIWKRRAAISAIDSSRSLAETFRTRAVETLELLHSPDGKLMERLIDWLDTEAGSPQGGYRATVYRTAVDTIRGHFEQAQQRGDIVIGDCESAARFWLEGILGHYKMASSEVGQDRAQHMRWADRYVSFFFAGVRQQGTPGSPLG</sequence>
<dbReference type="PANTHER" id="PTHR30055">
    <property type="entry name" value="HTH-TYPE TRANSCRIPTIONAL REGULATOR RUTR"/>
    <property type="match status" value="1"/>
</dbReference>
<dbReference type="InterPro" id="IPR009057">
    <property type="entry name" value="Homeodomain-like_sf"/>
</dbReference>
<feature type="domain" description="HTH tetR-type" evidence="6">
    <location>
        <begin position="40"/>
        <end position="100"/>
    </location>
</feature>
<dbReference type="Pfam" id="PF00440">
    <property type="entry name" value="TetR_N"/>
    <property type="match status" value="1"/>
</dbReference>
<protein>
    <submittedName>
        <fullName evidence="7">TetR/AcrR family transcriptional regulator</fullName>
    </submittedName>
</protein>
<organism evidence="7 8">
    <name type="scientific">Novosphingobium pokkalii</name>
    <dbReference type="NCBI Taxonomy" id="1770194"/>
    <lineage>
        <taxon>Bacteria</taxon>
        <taxon>Pseudomonadati</taxon>
        <taxon>Pseudomonadota</taxon>
        <taxon>Alphaproteobacteria</taxon>
        <taxon>Sphingomonadales</taxon>
        <taxon>Sphingomonadaceae</taxon>
        <taxon>Novosphingobium</taxon>
    </lineage>
</organism>